<name>D6TT60_KTERA</name>
<organism evidence="1 2">
    <name type="scientific">Ktedonobacter racemifer DSM 44963</name>
    <dbReference type="NCBI Taxonomy" id="485913"/>
    <lineage>
        <taxon>Bacteria</taxon>
        <taxon>Bacillati</taxon>
        <taxon>Chloroflexota</taxon>
        <taxon>Ktedonobacteria</taxon>
        <taxon>Ktedonobacterales</taxon>
        <taxon>Ktedonobacteraceae</taxon>
        <taxon>Ktedonobacter</taxon>
    </lineage>
</organism>
<dbReference type="InParanoid" id="D6TT60"/>
<proteinExistence type="predicted"/>
<dbReference type="AlphaFoldDB" id="D6TT60"/>
<sequence>MRRFMLVTELNLINGIEFDSGRVALDQCDSIGLGSVDCESHSSIESLINAYSLSPIIWFKTLDITDEQRKKAEIIRRQWVTNGYKYEPREVEL</sequence>
<evidence type="ECO:0000313" key="2">
    <source>
        <dbReference type="Proteomes" id="UP000004508"/>
    </source>
</evidence>
<accession>D6TT60</accession>
<dbReference type="EMBL" id="ADVG01000003">
    <property type="protein sequence ID" value="EFH83611.1"/>
    <property type="molecule type" value="Genomic_DNA"/>
</dbReference>
<protein>
    <submittedName>
        <fullName evidence="1">Uncharacterized protein</fullName>
    </submittedName>
</protein>
<keyword evidence="2" id="KW-1185">Reference proteome</keyword>
<gene>
    <name evidence="1" type="ORF">Krac_4598</name>
</gene>
<reference evidence="1 2" key="1">
    <citation type="journal article" date="2011" name="Stand. Genomic Sci.">
        <title>Non-contiguous finished genome sequence and contextual data of the filamentous soil bacterium Ktedonobacter racemifer type strain (SOSP1-21).</title>
        <authorList>
            <person name="Chang Y.J."/>
            <person name="Land M."/>
            <person name="Hauser L."/>
            <person name="Chertkov O."/>
            <person name="Del Rio T.G."/>
            <person name="Nolan M."/>
            <person name="Copeland A."/>
            <person name="Tice H."/>
            <person name="Cheng J.F."/>
            <person name="Lucas S."/>
            <person name="Han C."/>
            <person name="Goodwin L."/>
            <person name="Pitluck S."/>
            <person name="Ivanova N."/>
            <person name="Ovchinikova G."/>
            <person name="Pati A."/>
            <person name="Chen A."/>
            <person name="Palaniappan K."/>
            <person name="Mavromatis K."/>
            <person name="Liolios K."/>
            <person name="Brettin T."/>
            <person name="Fiebig A."/>
            <person name="Rohde M."/>
            <person name="Abt B."/>
            <person name="Goker M."/>
            <person name="Detter J.C."/>
            <person name="Woyke T."/>
            <person name="Bristow J."/>
            <person name="Eisen J.A."/>
            <person name="Markowitz V."/>
            <person name="Hugenholtz P."/>
            <person name="Kyrpides N.C."/>
            <person name="Klenk H.P."/>
            <person name="Lapidus A."/>
        </authorList>
    </citation>
    <scope>NUCLEOTIDE SEQUENCE [LARGE SCALE GENOMIC DNA]</scope>
    <source>
        <strain evidence="2">DSM 44963</strain>
    </source>
</reference>
<dbReference type="Proteomes" id="UP000004508">
    <property type="component" value="Unassembled WGS sequence"/>
</dbReference>
<comment type="caution">
    <text evidence="1">The sequence shown here is derived from an EMBL/GenBank/DDBJ whole genome shotgun (WGS) entry which is preliminary data.</text>
</comment>
<dbReference type="RefSeq" id="WP_007914429.1">
    <property type="nucleotide sequence ID" value="NZ_ADVG01000003.1"/>
</dbReference>
<evidence type="ECO:0000313" key="1">
    <source>
        <dbReference type="EMBL" id="EFH83611.1"/>
    </source>
</evidence>